<dbReference type="EMBL" id="LSRP01000072">
    <property type="protein sequence ID" value="OJF99239.1"/>
    <property type="molecule type" value="Genomic_DNA"/>
</dbReference>
<sequence>MAPQNSTVLVLTTVELAMGAFVYALLVANDVEQPGSVAANPMASLLQLCRDGSAQMPERFDGDINVMLQRHEKARTACYQLVNASDLEERDLAEALLDRADLDAPGEADVYTRALVRG</sequence>
<dbReference type="RefSeq" id="WP_071832248.1">
    <property type="nucleotide sequence ID" value="NZ_LSRP01000072.1"/>
</dbReference>
<keyword evidence="3" id="KW-1185">Reference proteome</keyword>
<evidence type="ECO:0000313" key="3">
    <source>
        <dbReference type="Proteomes" id="UP000182661"/>
    </source>
</evidence>
<keyword evidence="1" id="KW-0812">Transmembrane</keyword>
<accession>A0A657LVA7</accession>
<evidence type="ECO:0000313" key="2">
    <source>
        <dbReference type="EMBL" id="OJF99239.1"/>
    </source>
</evidence>
<dbReference type="AlphaFoldDB" id="A0A657LVA7"/>
<reference evidence="2 3" key="1">
    <citation type="submission" date="2016-02" db="EMBL/GenBank/DDBJ databases">
        <title>Genome sequencing of a beta-galactosidase producing bacteria Rhizobium sp. 59.</title>
        <authorList>
            <person name="Wang D."/>
            <person name="Kot W."/>
            <person name="Qin Y."/>
            <person name="Hansen L."/>
            <person name="Naqvi K."/>
            <person name="Rensing C."/>
        </authorList>
    </citation>
    <scope>NUCLEOTIDE SEQUENCE [LARGE SCALE GENOMIC DNA]</scope>
    <source>
        <strain evidence="2 3">59</strain>
    </source>
</reference>
<keyword evidence="1" id="KW-0472">Membrane</keyword>
<proteinExistence type="predicted"/>
<organism evidence="2 3">
    <name type="scientific">Pararhizobium antarcticum</name>
    <dbReference type="NCBI Taxonomy" id="1798805"/>
    <lineage>
        <taxon>Bacteria</taxon>
        <taxon>Pseudomonadati</taxon>
        <taxon>Pseudomonadota</taxon>
        <taxon>Alphaproteobacteria</taxon>
        <taxon>Hyphomicrobiales</taxon>
        <taxon>Rhizobiaceae</taxon>
        <taxon>Rhizobium/Agrobacterium group</taxon>
        <taxon>Pararhizobium</taxon>
    </lineage>
</organism>
<keyword evidence="1" id="KW-1133">Transmembrane helix</keyword>
<gene>
    <name evidence="2" type="ORF">AX760_13580</name>
</gene>
<dbReference type="Proteomes" id="UP000182661">
    <property type="component" value="Unassembled WGS sequence"/>
</dbReference>
<comment type="caution">
    <text evidence="2">The sequence shown here is derived from an EMBL/GenBank/DDBJ whole genome shotgun (WGS) entry which is preliminary data.</text>
</comment>
<name>A0A657LVA7_9HYPH</name>
<protein>
    <submittedName>
        <fullName evidence="2">Uncharacterized protein</fullName>
    </submittedName>
</protein>
<feature type="transmembrane region" description="Helical" evidence="1">
    <location>
        <begin position="6"/>
        <end position="26"/>
    </location>
</feature>
<evidence type="ECO:0000256" key="1">
    <source>
        <dbReference type="SAM" id="Phobius"/>
    </source>
</evidence>